<dbReference type="Gene3D" id="3.40.30.10">
    <property type="entry name" value="Glutaredoxin"/>
    <property type="match status" value="1"/>
</dbReference>
<dbReference type="SUPFAM" id="SSF52833">
    <property type="entry name" value="Thioredoxin-like"/>
    <property type="match status" value="1"/>
</dbReference>
<sequence>MSSNLVKSLTPQAPLALLTLLTLIMAGSLFPAQSQAQQVYRIVGPDGKVTFSDQPPPPSSNARVSATSAGSAGGPATASLPFELRQVAAKYPVTLYSGDNCGPCGAARSLLTSRGIPFAEKTVSTNEDAQALQRLSGDNSLPFLTIGAQQLKGFSDAEWDQFLDAAGYPKTSRLPSGYRQPAAAPLVAVQRPAEATVPAVNASPAPGRPMPEPAASPNPAGIRF</sequence>
<evidence type="ECO:0000313" key="4">
    <source>
        <dbReference type="EMBL" id="MFC5522403.1"/>
    </source>
</evidence>
<gene>
    <name evidence="4" type="ORF">ACFPP7_16005</name>
</gene>
<keyword evidence="5" id="KW-1185">Reference proteome</keyword>
<feature type="region of interest" description="Disordered" evidence="1">
    <location>
        <begin position="47"/>
        <end position="70"/>
    </location>
</feature>
<dbReference type="PROSITE" id="PS51354">
    <property type="entry name" value="GLUTAREDOXIN_2"/>
    <property type="match status" value="1"/>
</dbReference>
<dbReference type="Pfam" id="PF00462">
    <property type="entry name" value="Glutaredoxin"/>
    <property type="match status" value="1"/>
</dbReference>
<dbReference type="RefSeq" id="WP_068832393.1">
    <property type="nucleotide sequence ID" value="NZ_JBHSMX010000024.1"/>
</dbReference>
<organism evidence="4 5">
    <name type="scientific">Polaromonas jejuensis</name>
    <dbReference type="NCBI Taxonomy" id="457502"/>
    <lineage>
        <taxon>Bacteria</taxon>
        <taxon>Pseudomonadati</taxon>
        <taxon>Pseudomonadota</taxon>
        <taxon>Betaproteobacteria</taxon>
        <taxon>Burkholderiales</taxon>
        <taxon>Comamonadaceae</taxon>
        <taxon>Polaromonas</taxon>
    </lineage>
</organism>
<dbReference type="InterPro" id="IPR025392">
    <property type="entry name" value="DUF4124"/>
</dbReference>
<reference evidence="5" key="1">
    <citation type="journal article" date="2019" name="Int. J. Syst. Evol. Microbiol.">
        <title>The Global Catalogue of Microorganisms (GCM) 10K type strain sequencing project: providing services to taxonomists for standard genome sequencing and annotation.</title>
        <authorList>
            <consortium name="The Broad Institute Genomics Platform"/>
            <consortium name="The Broad Institute Genome Sequencing Center for Infectious Disease"/>
            <person name="Wu L."/>
            <person name="Ma J."/>
        </authorList>
    </citation>
    <scope>NUCLEOTIDE SEQUENCE [LARGE SCALE GENOMIC DNA]</scope>
    <source>
        <strain evidence="5">CGMCC 4.7277</strain>
    </source>
</reference>
<dbReference type="EMBL" id="JBHSMX010000024">
    <property type="protein sequence ID" value="MFC5522403.1"/>
    <property type="molecule type" value="Genomic_DNA"/>
</dbReference>
<accession>A0ABW0QC57</accession>
<dbReference type="Pfam" id="PF13511">
    <property type="entry name" value="DUF4124"/>
    <property type="match status" value="1"/>
</dbReference>
<feature type="region of interest" description="Disordered" evidence="1">
    <location>
        <begin position="196"/>
        <end position="224"/>
    </location>
</feature>
<comment type="caution">
    <text evidence="4">The sequence shown here is derived from an EMBL/GenBank/DDBJ whole genome shotgun (WGS) entry which is preliminary data.</text>
</comment>
<dbReference type="Proteomes" id="UP001596084">
    <property type="component" value="Unassembled WGS sequence"/>
</dbReference>
<evidence type="ECO:0000313" key="5">
    <source>
        <dbReference type="Proteomes" id="UP001596084"/>
    </source>
</evidence>
<dbReference type="CDD" id="cd02976">
    <property type="entry name" value="NrdH"/>
    <property type="match status" value="1"/>
</dbReference>
<feature type="domain" description="Glutaredoxin" evidence="2">
    <location>
        <begin position="93"/>
        <end position="147"/>
    </location>
</feature>
<feature type="compositionally biased region" description="Pro residues" evidence="1">
    <location>
        <begin position="206"/>
        <end position="216"/>
    </location>
</feature>
<evidence type="ECO:0000256" key="1">
    <source>
        <dbReference type="SAM" id="MobiDB-lite"/>
    </source>
</evidence>
<proteinExistence type="predicted"/>
<name>A0ABW0QC57_9BURK</name>
<dbReference type="InterPro" id="IPR002109">
    <property type="entry name" value="Glutaredoxin"/>
</dbReference>
<dbReference type="InterPro" id="IPR036249">
    <property type="entry name" value="Thioredoxin-like_sf"/>
</dbReference>
<evidence type="ECO:0000259" key="2">
    <source>
        <dbReference type="Pfam" id="PF00462"/>
    </source>
</evidence>
<evidence type="ECO:0000259" key="3">
    <source>
        <dbReference type="Pfam" id="PF13511"/>
    </source>
</evidence>
<protein>
    <submittedName>
        <fullName evidence="4">Glutaredoxin family protein</fullName>
    </submittedName>
</protein>
<feature type="domain" description="DUF4124" evidence="3">
    <location>
        <begin position="29"/>
        <end position="78"/>
    </location>
</feature>